<dbReference type="Proteomes" id="UP001500542">
    <property type="component" value="Unassembled WGS sequence"/>
</dbReference>
<evidence type="ECO:0000256" key="8">
    <source>
        <dbReference type="ARBA" id="ARBA00022840"/>
    </source>
</evidence>
<comment type="caution">
    <text evidence="14">The sequence shown here is derived from an EMBL/GenBank/DDBJ whole genome shotgun (WGS) entry which is preliminary data.</text>
</comment>
<dbReference type="Pfam" id="PF02367">
    <property type="entry name" value="TsaE"/>
    <property type="match status" value="1"/>
</dbReference>
<dbReference type="EMBL" id="BAAAHK010000013">
    <property type="protein sequence ID" value="GAA0953117.1"/>
    <property type="molecule type" value="Genomic_DNA"/>
</dbReference>
<evidence type="ECO:0000256" key="3">
    <source>
        <dbReference type="ARBA" id="ARBA00019010"/>
    </source>
</evidence>
<comment type="subcellular location">
    <subcellularLocation>
        <location evidence="1">Cytoplasm</location>
    </subcellularLocation>
</comment>
<dbReference type="InterPro" id="IPR000182">
    <property type="entry name" value="GNAT_dom"/>
</dbReference>
<evidence type="ECO:0000256" key="7">
    <source>
        <dbReference type="ARBA" id="ARBA00022741"/>
    </source>
</evidence>
<dbReference type="NCBIfam" id="TIGR00150">
    <property type="entry name" value="T6A_YjeE"/>
    <property type="match status" value="1"/>
</dbReference>
<dbReference type="InterPro" id="IPR027417">
    <property type="entry name" value="P-loop_NTPase"/>
</dbReference>
<dbReference type="SUPFAM" id="SSF55729">
    <property type="entry name" value="Acyl-CoA N-acyltransferases (Nat)"/>
    <property type="match status" value="1"/>
</dbReference>
<evidence type="ECO:0000256" key="2">
    <source>
        <dbReference type="ARBA" id="ARBA00007599"/>
    </source>
</evidence>
<evidence type="ECO:0000256" key="10">
    <source>
        <dbReference type="ARBA" id="ARBA00024908"/>
    </source>
</evidence>
<dbReference type="SUPFAM" id="SSF52540">
    <property type="entry name" value="P-loop containing nucleoside triphosphate hydrolases"/>
    <property type="match status" value="1"/>
</dbReference>
<evidence type="ECO:0000256" key="11">
    <source>
        <dbReference type="ARBA" id="ARBA00032441"/>
    </source>
</evidence>
<evidence type="ECO:0000256" key="12">
    <source>
        <dbReference type="SAM" id="MobiDB-lite"/>
    </source>
</evidence>
<keyword evidence="9" id="KW-0460">Magnesium</keyword>
<dbReference type="PANTHER" id="PTHR33540:SF2">
    <property type="entry name" value="TRNA THREONYLCARBAMOYLADENOSINE BIOSYNTHESIS PROTEIN TSAE"/>
    <property type="match status" value="1"/>
</dbReference>
<evidence type="ECO:0000259" key="13">
    <source>
        <dbReference type="PROSITE" id="PS51186"/>
    </source>
</evidence>
<dbReference type="Pfam" id="PF00583">
    <property type="entry name" value="Acetyltransf_1"/>
    <property type="match status" value="1"/>
</dbReference>
<evidence type="ECO:0000256" key="5">
    <source>
        <dbReference type="ARBA" id="ARBA00022694"/>
    </source>
</evidence>
<dbReference type="RefSeq" id="WP_343976686.1">
    <property type="nucleotide sequence ID" value="NZ_BAAAHK010000013.1"/>
</dbReference>
<keyword evidence="5" id="KW-0819">tRNA processing</keyword>
<dbReference type="PROSITE" id="PS51186">
    <property type="entry name" value="GNAT"/>
    <property type="match status" value="1"/>
</dbReference>
<name>A0ABP4BQ53_9ACTN</name>
<comment type="similarity">
    <text evidence="2">Belongs to the TsaE family.</text>
</comment>
<dbReference type="InterPro" id="IPR003442">
    <property type="entry name" value="T6A_TsaE"/>
</dbReference>
<keyword evidence="8" id="KW-0067">ATP-binding</keyword>
<evidence type="ECO:0000256" key="1">
    <source>
        <dbReference type="ARBA" id="ARBA00004496"/>
    </source>
</evidence>
<keyword evidence="4" id="KW-0963">Cytoplasm</keyword>
<keyword evidence="7" id="KW-0547">Nucleotide-binding</keyword>
<dbReference type="InterPro" id="IPR016181">
    <property type="entry name" value="Acyl_CoA_acyltransferase"/>
</dbReference>
<feature type="region of interest" description="Disordered" evidence="12">
    <location>
        <begin position="291"/>
        <end position="350"/>
    </location>
</feature>
<organism evidence="14 15">
    <name type="scientific">Kribbella koreensis</name>
    <dbReference type="NCBI Taxonomy" id="57909"/>
    <lineage>
        <taxon>Bacteria</taxon>
        <taxon>Bacillati</taxon>
        <taxon>Actinomycetota</taxon>
        <taxon>Actinomycetes</taxon>
        <taxon>Propionibacteriales</taxon>
        <taxon>Kribbellaceae</taxon>
        <taxon>Kribbella</taxon>
    </lineage>
</organism>
<dbReference type="CDD" id="cd04301">
    <property type="entry name" value="NAT_SF"/>
    <property type="match status" value="1"/>
</dbReference>
<evidence type="ECO:0000256" key="4">
    <source>
        <dbReference type="ARBA" id="ARBA00022490"/>
    </source>
</evidence>
<protein>
    <recommendedName>
        <fullName evidence="3">tRNA threonylcarbamoyladenosine biosynthesis protein TsaE</fullName>
    </recommendedName>
    <alternativeName>
        <fullName evidence="11">t(6)A37 threonylcarbamoyladenosine biosynthesis protein TsaE</fullName>
    </alternativeName>
</protein>
<gene>
    <name evidence="14" type="ORF">GCM10009554_57040</name>
</gene>
<evidence type="ECO:0000256" key="6">
    <source>
        <dbReference type="ARBA" id="ARBA00022723"/>
    </source>
</evidence>
<evidence type="ECO:0000313" key="15">
    <source>
        <dbReference type="Proteomes" id="UP001500542"/>
    </source>
</evidence>
<dbReference type="Gene3D" id="3.40.50.300">
    <property type="entry name" value="P-loop containing nucleotide triphosphate hydrolases"/>
    <property type="match status" value="1"/>
</dbReference>
<reference evidence="15" key="1">
    <citation type="journal article" date="2019" name="Int. J. Syst. Evol. Microbiol.">
        <title>The Global Catalogue of Microorganisms (GCM) 10K type strain sequencing project: providing services to taxonomists for standard genome sequencing and annotation.</title>
        <authorList>
            <consortium name="The Broad Institute Genomics Platform"/>
            <consortium name="The Broad Institute Genome Sequencing Center for Infectious Disease"/>
            <person name="Wu L."/>
            <person name="Ma J."/>
        </authorList>
    </citation>
    <scope>NUCLEOTIDE SEQUENCE [LARGE SCALE GENOMIC DNA]</scope>
    <source>
        <strain evidence="15">JCM 10977</strain>
    </source>
</reference>
<keyword evidence="6" id="KW-0479">Metal-binding</keyword>
<keyword evidence="15" id="KW-1185">Reference proteome</keyword>
<feature type="domain" description="N-acetyltransferase" evidence="13">
    <location>
        <begin position="4"/>
        <end position="153"/>
    </location>
</feature>
<accession>A0ABP4BQ53</accession>
<evidence type="ECO:0000313" key="14">
    <source>
        <dbReference type="EMBL" id="GAA0953117.1"/>
    </source>
</evidence>
<dbReference type="Gene3D" id="3.40.630.30">
    <property type="match status" value="1"/>
</dbReference>
<comment type="function">
    <text evidence="10">Required for the formation of a threonylcarbamoyl group on adenosine at position 37 (t(6)A37) in tRNAs that read codons beginning with adenine. Is involved in the transfer of the threonylcarbamoyl moiety of threonylcarbamoyl-AMP (TC-AMP) to the N6 group of A37, together with TsaD and TsaB. TsaE seems to play an indirect role in the t(6)A biosynthesis pathway, possibly in regulating the core enzymatic function of TsaD.</text>
</comment>
<evidence type="ECO:0000256" key="9">
    <source>
        <dbReference type="ARBA" id="ARBA00022842"/>
    </source>
</evidence>
<dbReference type="PANTHER" id="PTHR33540">
    <property type="entry name" value="TRNA THREONYLCARBAMOYLADENOSINE BIOSYNTHESIS PROTEIN TSAE"/>
    <property type="match status" value="1"/>
</dbReference>
<sequence>MTDLHVVDATAEHVDEIVAVIHHAFAARRTLDPPSTALEENATTVGEAVSTYGGLLVRIDGEPAGAMLFEISGDVLGLRRVSVDPRFQGRGVASALVGCAEDAARARGLRRVRLIARVELPDTVEFWRRRGYSVVAQEGQNLIYAKAMPVFLTVPTADDMRSIAEELAGQLRAGDVLVLSGDLGAGKTTFTQGLGAGLKVRGDITSPTFVISRVHPSLSGGPALVHVDAYRLGGFAELDDLDLDASLEEAVTVVEWGQGLAEALAPDRLDIVVTRGDNDTDETRELRITPAGPRWAESGIHLTAPAQPAADLPASDSTAQPAADQSVDSPSASAAGGGAVRSADAGHEEN</sequence>
<proteinExistence type="inferred from homology"/>